<evidence type="ECO:0000313" key="5">
    <source>
        <dbReference type="EMBL" id="ARW59338.1"/>
    </source>
</evidence>
<dbReference type="Pfam" id="PF04481">
    <property type="entry name" value="DUF561"/>
    <property type="match status" value="1"/>
</dbReference>
<geneLocation type="chloroplast" evidence="5"/>
<reference evidence="5" key="1">
    <citation type="journal article" date="2017" name="J. Phycol.">
        <title>Analysis of chloroplast genomes and a supermatrix inform reclassification of the Rhodomelaceae (Rhodophyta).</title>
        <authorList>
            <person name="Diaz-Tapia P."/>
            <person name="Maggs C.A."/>
            <person name="West J.A."/>
            <person name="Verbruggen H."/>
        </authorList>
    </citation>
    <scope>NUCLEOTIDE SEQUENCE</scope>
    <source>
        <strain evidence="5">DHO101</strain>
    </source>
</reference>
<organism evidence="5">
    <name type="scientific">Dipterocladia arabiensis</name>
    <dbReference type="NCBI Taxonomy" id="2007176"/>
    <lineage>
        <taxon>Eukaryota</taxon>
        <taxon>Rhodophyta</taxon>
        <taxon>Florideophyceae</taxon>
        <taxon>Rhodymeniophycidae</taxon>
        <taxon>Ceramiales</taxon>
        <taxon>Dasyaceae</taxon>
        <taxon>Dipterocladia</taxon>
    </lineage>
</organism>
<dbReference type="AlphaFoldDB" id="A0A1Z1M055"/>
<evidence type="ECO:0000256" key="3">
    <source>
        <dbReference type="ARBA" id="ARBA00021523"/>
    </source>
</evidence>
<dbReference type="RefSeq" id="YP_009391194.1">
    <property type="nucleotide sequence ID" value="NC_035257.1"/>
</dbReference>
<keyword evidence="4 5" id="KW-0934">Plastid</keyword>
<sequence>MNLFTSQLLKPFQKKQVIKVISGLNNLDIHSIISIVKSAEISNAHYIDIVANPQIVSFVKKISDIPICVSSIDPLELYNCSIAGADILEIGNFDYFYSQNIIFSISEILKLAKETRYLINNKDICVTIPHVLSLYDQVCLSKKLEDLGINILQTEGYFCNEDLIMYIQDNKHQSDNDIIFRSIKASAAALSSTYAISNAVNLPVITASGINYISSSMAVLCGASGIGLGSNLKKQKTIYNMSCYIDEMYYSMISQVNLHSFNNLLLLINKESKNLCLVY</sequence>
<name>A0A1Z1M055_9FLOR</name>
<keyword evidence="5" id="KW-0150">Chloroplast</keyword>
<dbReference type="GeneID" id="33352758"/>
<dbReference type="SUPFAM" id="SSF51395">
    <property type="entry name" value="FMN-linked oxidoreductases"/>
    <property type="match status" value="1"/>
</dbReference>
<evidence type="ECO:0000256" key="4">
    <source>
        <dbReference type="ARBA" id="ARBA00022640"/>
    </source>
</evidence>
<comment type="subcellular location">
    <subcellularLocation>
        <location evidence="1">Plastid</location>
    </subcellularLocation>
</comment>
<dbReference type="PANTHER" id="PTHR36895:SF1">
    <property type="entry name" value="YCF23 PROTEIN"/>
    <property type="match status" value="1"/>
</dbReference>
<protein>
    <recommendedName>
        <fullName evidence="3">Uncharacterized protein ycf23</fullName>
    </recommendedName>
</protein>
<dbReference type="GO" id="GO:0009536">
    <property type="term" value="C:plastid"/>
    <property type="evidence" value="ECO:0007669"/>
    <property type="project" value="UniProtKB-SubCell"/>
</dbReference>
<evidence type="ECO:0000256" key="1">
    <source>
        <dbReference type="ARBA" id="ARBA00004474"/>
    </source>
</evidence>
<dbReference type="PANTHER" id="PTHR36895">
    <property type="match status" value="1"/>
</dbReference>
<gene>
    <name evidence="5" type="primary">ycf23</name>
</gene>
<dbReference type="InterPro" id="IPR007570">
    <property type="entry name" value="Uncharacterised_Ycf23"/>
</dbReference>
<dbReference type="EMBL" id="MF101408">
    <property type="protein sequence ID" value="ARW59338.1"/>
    <property type="molecule type" value="Genomic_DNA"/>
</dbReference>
<proteinExistence type="inferred from homology"/>
<evidence type="ECO:0000256" key="2">
    <source>
        <dbReference type="ARBA" id="ARBA00009664"/>
    </source>
</evidence>
<comment type="similarity">
    <text evidence="2">Belongs to the ycf23 family.</text>
</comment>
<accession>A0A1Z1M055</accession>